<comment type="caution">
    <text evidence="2">The sequence shown here is derived from an EMBL/GenBank/DDBJ whole genome shotgun (WGS) entry which is preliminary data.</text>
</comment>
<reference evidence="2 3" key="1">
    <citation type="submission" date="2020-02" db="EMBL/GenBank/DDBJ databases">
        <title>Whole genome shotgun sequence of Streptomyces gougerotii NBRC 13043.</title>
        <authorList>
            <person name="Ichikawa N."/>
            <person name="Komaki H."/>
            <person name="Tamura T."/>
        </authorList>
    </citation>
    <scope>NUCLEOTIDE SEQUENCE [LARGE SCALE GENOMIC DNA]</scope>
    <source>
        <strain evidence="2 3">NBRC 13043</strain>
    </source>
</reference>
<sequence length="145" mass="14867">MFAGGAVGEALVEAEPDGGRVVERAEGQVAGGADERFAPLVEGVRPAAPFLAPGQQRAARLRHGGEDLVRLRAREVLGSGVGGAVGPAGARGRGVHAYSLRESGRGSGRQRTVGPGRPRAGRKNATPTRPGGFRGQCRRTGPDGR</sequence>
<name>A0ABQ1DDE8_9ACTN</name>
<evidence type="ECO:0000313" key="3">
    <source>
        <dbReference type="Proteomes" id="UP000480804"/>
    </source>
</evidence>
<evidence type="ECO:0000313" key="2">
    <source>
        <dbReference type="EMBL" id="GFH80579.1"/>
    </source>
</evidence>
<keyword evidence="3" id="KW-1185">Reference proteome</keyword>
<evidence type="ECO:0000256" key="1">
    <source>
        <dbReference type="SAM" id="MobiDB-lite"/>
    </source>
</evidence>
<organism evidence="2 3">
    <name type="scientific">Streptomyces gougerotii</name>
    <dbReference type="NCBI Taxonomy" id="53448"/>
    <lineage>
        <taxon>Bacteria</taxon>
        <taxon>Bacillati</taxon>
        <taxon>Actinomycetota</taxon>
        <taxon>Actinomycetes</taxon>
        <taxon>Kitasatosporales</taxon>
        <taxon>Streptomycetaceae</taxon>
        <taxon>Streptomyces</taxon>
        <taxon>Streptomyces diastaticus group</taxon>
    </lineage>
</organism>
<dbReference type="EMBL" id="BLLO01000029">
    <property type="protein sequence ID" value="GFH80579.1"/>
    <property type="molecule type" value="Genomic_DNA"/>
</dbReference>
<feature type="region of interest" description="Disordered" evidence="1">
    <location>
        <begin position="99"/>
        <end position="145"/>
    </location>
</feature>
<protein>
    <submittedName>
        <fullName evidence="2">Uncharacterized protein</fullName>
    </submittedName>
</protein>
<gene>
    <name evidence="2" type="ORF">Sgou_52490</name>
</gene>
<accession>A0ABQ1DDE8</accession>
<dbReference type="Proteomes" id="UP000480804">
    <property type="component" value="Unassembled WGS sequence"/>
</dbReference>
<proteinExistence type="predicted"/>